<name>A0ABU3P1L7_9FIRM</name>
<evidence type="ECO:0000259" key="1">
    <source>
        <dbReference type="Pfam" id="PF09861"/>
    </source>
</evidence>
<dbReference type="RefSeq" id="WP_413781383.1">
    <property type="nucleotide sequence ID" value="NZ_JAUOZS010000001.1"/>
</dbReference>
<comment type="caution">
    <text evidence="3">The sequence shown here is derived from an EMBL/GenBank/DDBJ whole genome shotgun (WGS) entry which is preliminary data.</text>
</comment>
<dbReference type="Proteomes" id="UP001254848">
    <property type="component" value="Unassembled WGS sequence"/>
</dbReference>
<dbReference type="NCBIfam" id="NF033504">
    <property type="entry name" value="Ni_dep_LarA"/>
    <property type="match status" value="1"/>
</dbReference>
<dbReference type="InterPro" id="IPR018657">
    <property type="entry name" value="LarA-like_N"/>
</dbReference>
<dbReference type="Pfam" id="PF21113">
    <property type="entry name" value="LarA_C"/>
    <property type="match status" value="1"/>
</dbReference>
<dbReference type="InterPro" id="IPR043166">
    <property type="entry name" value="LarA-like_C"/>
</dbReference>
<dbReference type="InterPro" id="IPR048068">
    <property type="entry name" value="LarA-like"/>
</dbReference>
<dbReference type="EMBL" id="JAUOZS010000001">
    <property type="protein sequence ID" value="MDT8902915.1"/>
    <property type="molecule type" value="Genomic_DNA"/>
</dbReference>
<organism evidence="3 4">
    <name type="scientific">Anaeroselena agilis</name>
    <dbReference type="NCBI Taxonomy" id="3063788"/>
    <lineage>
        <taxon>Bacteria</taxon>
        <taxon>Bacillati</taxon>
        <taxon>Bacillota</taxon>
        <taxon>Negativicutes</taxon>
        <taxon>Acetonemataceae</taxon>
        <taxon>Anaeroselena</taxon>
    </lineage>
</organism>
<dbReference type="PANTHER" id="PTHR33171:SF17">
    <property type="entry name" value="LARA-LIKE N-TERMINAL DOMAIN-CONTAINING PROTEIN"/>
    <property type="match status" value="1"/>
</dbReference>
<dbReference type="InterPro" id="IPR047926">
    <property type="entry name" value="Ni_dep_LarA"/>
</dbReference>
<feature type="domain" description="Lactate racemase C-terminal" evidence="2">
    <location>
        <begin position="284"/>
        <end position="422"/>
    </location>
</feature>
<protein>
    <submittedName>
        <fullName evidence="3">Nickel-dependent lactate racemase</fullName>
    </submittedName>
</protein>
<evidence type="ECO:0000313" key="3">
    <source>
        <dbReference type="EMBL" id="MDT8902915.1"/>
    </source>
</evidence>
<gene>
    <name evidence="3" type="primary">larA</name>
    <name evidence="3" type="ORF">Q4T40_16860</name>
</gene>
<dbReference type="InterPro" id="IPR048520">
    <property type="entry name" value="LarA_C"/>
</dbReference>
<evidence type="ECO:0000313" key="4">
    <source>
        <dbReference type="Proteomes" id="UP001254848"/>
    </source>
</evidence>
<dbReference type="Gene3D" id="3.90.226.30">
    <property type="match status" value="1"/>
</dbReference>
<sequence length="431" mass="46978">MPHQDYDFLYGRTTVTIPLPAEKILYDIKGGNLPAIADVPAAVRAALAAPVGTPPLRDIVRPGDKVAITVSDITRAWVQFHSFLPVLLDELNASGVPDEDITLIVALGAHRRNTGDEIALLCGETVCHRVKIIQHDAHDKENLVYVGATSRGVATYINKTVMAADKVILTGGIAFHLMAGFGGGRKGIMPGVSGYETIQGNHRYCLSAEIGQGLNPNCQSGRTAGNEMHEDMTEMAAMVAPAFLLHAVLTPEGRLGRFVAGHWYKAWEEGCRTVEQTYGVPIAEQADLVIASAGGYPKDINLYQSIKALDNAFMATKPGGAVICFLDCEDINEPPEYMEWLRYKDPLEFELAVRKRFTVPGYSAFRLKDMSKQVAIFGVTRPENFAVMREAGLRPVTGFAEAYDLARRIIGRDDYNITVMTQAANTVPLLG</sequence>
<dbReference type="PANTHER" id="PTHR33171">
    <property type="entry name" value="LAR_N DOMAIN-CONTAINING PROTEIN"/>
    <property type="match status" value="1"/>
</dbReference>
<proteinExistence type="predicted"/>
<reference evidence="3 4" key="1">
    <citation type="submission" date="2023-07" db="EMBL/GenBank/DDBJ databases">
        <title>The novel representative of Negativicutes class, Anaeroselena agilis gen. nov. sp. nov.</title>
        <authorList>
            <person name="Prokofeva M.I."/>
            <person name="Elcheninov A.G."/>
            <person name="Klyukina A."/>
            <person name="Kublanov I.V."/>
            <person name="Frolov E.N."/>
            <person name="Podosokorskaya O.A."/>
        </authorList>
    </citation>
    <scope>NUCLEOTIDE SEQUENCE [LARGE SCALE GENOMIC DNA]</scope>
    <source>
        <strain evidence="3 4">4137-cl</strain>
    </source>
</reference>
<keyword evidence="4" id="KW-1185">Reference proteome</keyword>
<dbReference type="Gene3D" id="3.40.50.11440">
    <property type="match status" value="1"/>
</dbReference>
<feature type="domain" description="LarA-like N-terminal" evidence="1">
    <location>
        <begin position="10"/>
        <end position="207"/>
    </location>
</feature>
<dbReference type="Pfam" id="PF09861">
    <property type="entry name" value="Lar_N"/>
    <property type="match status" value="1"/>
</dbReference>
<evidence type="ECO:0000259" key="2">
    <source>
        <dbReference type="Pfam" id="PF21113"/>
    </source>
</evidence>
<accession>A0ABU3P1L7</accession>